<dbReference type="Gene3D" id="1.10.10.10">
    <property type="entry name" value="Winged helix-like DNA-binding domain superfamily/Winged helix DNA-binding domain"/>
    <property type="match status" value="1"/>
</dbReference>
<feature type="region of interest" description="Disordered" evidence="11">
    <location>
        <begin position="53"/>
        <end position="75"/>
    </location>
</feature>
<evidence type="ECO:0000256" key="6">
    <source>
        <dbReference type="ARBA" id="ARBA00022824"/>
    </source>
</evidence>
<keyword evidence="4" id="KW-0812">Transmembrane</keyword>
<sequence>MDLLVLLTIFSASVIVGLFCFVFRYKFFQNVPENVVQDDPIVRPRPGVRVQNRNTLRRNNRNVIEPRNENVEDEDAVVDPSVAAIDPKLGAKKRAKLEAKAEKKAKREADLQEREDRKKKQEAEEAERKAKEDQEKRQEQERLAQEKRIEEEKAKQELLEYTRLKQSFGIEEEGYEETLENEGSTLTQFIEHIKENKVIVLDELALKFKLKTQVVIDRIQSLLEDGSLTGVIDDRGKFIYISQSELNAVASFINKRGRVSLTELAEHSNSLIVLDKPIATA</sequence>
<gene>
    <name evidence="12" type="ORF">AGLY_006184</name>
</gene>
<dbReference type="InterPro" id="IPR036388">
    <property type="entry name" value="WH-like_DNA-bd_sf"/>
</dbReference>
<comment type="function">
    <text evidence="9">Substrate adapter for ufmylation, the covalent attachment of the ubiquitin-like modifier UFM1 to substrate proteins. Required for ufmylation of Atg9; protects the nervous system during aging, possibly by stabilizing Atg9 and supporting its function.</text>
</comment>
<dbReference type="GO" id="GO:0005789">
    <property type="term" value="C:endoplasmic reticulum membrane"/>
    <property type="evidence" value="ECO:0007669"/>
    <property type="project" value="UniProtKB-SubCell"/>
</dbReference>
<evidence type="ECO:0000256" key="9">
    <source>
        <dbReference type="ARBA" id="ARBA00049608"/>
    </source>
</evidence>
<reference evidence="12 13" key="1">
    <citation type="submission" date="2019-08" db="EMBL/GenBank/DDBJ databases">
        <title>The genome of the soybean aphid Biotype 1, its phylome, world population structure and adaptation to the North American continent.</title>
        <authorList>
            <person name="Giordano R."/>
            <person name="Donthu R.K."/>
            <person name="Hernandez A.G."/>
            <person name="Wright C.L."/>
            <person name="Zimin A.V."/>
        </authorList>
    </citation>
    <scope>NUCLEOTIDE SEQUENCE [LARGE SCALE GENOMIC DNA]</scope>
    <source>
        <tissue evidence="12">Whole aphids</tissue>
    </source>
</reference>
<evidence type="ECO:0000313" key="13">
    <source>
        <dbReference type="Proteomes" id="UP000475862"/>
    </source>
</evidence>
<comment type="caution">
    <text evidence="12">The sequence shown here is derived from an EMBL/GenBank/DDBJ whole genome shotgun (WGS) entry which is preliminary data.</text>
</comment>
<organism evidence="12 13">
    <name type="scientific">Aphis glycines</name>
    <name type="common">Soybean aphid</name>
    <dbReference type="NCBI Taxonomy" id="307491"/>
    <lineage>
        <taxon>Eukaryota</taxon>
        <taxon>Metazoa</taxon>
        <taxon>Ecdysozoa</taxon>
        <taxon>Arthropoda</taxon>
        <taxon>Hexapoda</taxon>
        <taxon>Insecta</taxon>
        <taxon>Pterygota</taxon>
        <taxon>Neoptera</taxon>
        <taxon>Paraneoptera</taxon>
        <taxon>Hemiptera</taxon>
        <taxon>Sternorrhyncha</taxon>
        <taxon>Aphidomorpha</taxon>
        <taxon>Aphidoidea</taxon>
        <taxon>Aphididae</taxon>
        <taxon>Aphidini</taxon>
        <taxon>Aphis</taxon>
        <taxon>Aphis</taxon>
    </lineage>
</organism>
<evidence type="ECO:0000313" key="12">
    <source>
        <dbReference type="EMBL" id="KAE9538212.1"/>
    </source>
</evidence>
<name>A0A6G0TVC5_APHGL</name>
<proteinExistence type="inferred from homology"/>
<evidence type="ECO:0000256" key="10">
    <source>
        <dbReference type="ARBA" id="ARBA00049687"/>
    </source>
</evidence>
<evidence type="ECO:0000256" key="8">
    <source>
        <dbReference type="ARBA" id="ARBA00023136"/>
    </source>
</evidence>
<comment type="subunit">
    <text evidence="10">Interacts with Atg9; the interaction is transient.</text>
</comment>
<keyword evidence="8" id="KW-0472">Membrane</keyword>
<keyword evidence="13" id="KW-1185">Reference proteome</keyword>
<evidence type="ECO:0000256" key="3">
    <source>
        <dbReference type="ARBA" id="ARBA00018218"/>
    </source>
</evidence>
<feature type="region of interest" description="Disordered" evidence="11">
    <location>
        <begin position="103"/>
        <end position="144"/>
    </location>
</feature>
<dbReference type="AlphaFoldDB" id="A0A6G0TVC5"/>
<comment type="similarity">
    <text evidence="2">Belongs to the DDRGK1 family.</text>
</comment>
<dbReference type="SUPFAM" id="SSF46785">
    <property type="entry name" value="Winged helix' DNA-binding domain"/>
    <property type="match status" value="1"/>
</dbReference>
<dbReference type="SMART" id="SM01128">
    <property type="entry name" value="DDRGK"/>
    <property type="match status" value="1"/>
</dbReference>
<dbReference type="Proteomes" id="UP000475862">
    <property type="component" value="Unassembled WGS sequence"/>
</dbReference>
<dbReference type="Pfam" id="PF09756">
    <property type="entry name" value="DDRGK"/>
    <property type="match status" value="1"/>
</dbReference>
<dbReference type="OrthoDB" id="2285710at2759"/>
<evidence type="ECO:0000256" key="1">
    <source>
        <dbReference type="ARBA" id="ARBA00004389"/>
    </source>
</evidence>
<evidence type="ECO:0000256" key="11">
    <source>
        <dbReference type="SAM" id="MobiDB-lite"/>
    </source>
</evidence>
<comment type="subcellular location">
    <subcellularLocation>
        <location evidence="1">Endoplasmic reticulum membrane</location>
        <topology evidence="1">Single-pass membrane protein</topology>
    </subcellularLocation>
</comment>
<dbReference type="PANTHER" id="PTHR48176">
    <property type="entry name" value="DDRGK DOMAIN-CONTAINING PROTEIN 1"/>
    <property type="match status" value="1"/>
</dbReference>
<dbReference type="EMBL" id="VYZN01000017">
    <property type="protein sequence ID" value="KAE9538212.1"/>
    <property type="molecule type" value="Genomic_DNA"/>
</dbReference>
<dbReference type="GO" id="GO:0044389">
    <property type="term" value="F:ubiquitin-like protein ligase binding"/>
    <property type="evidence" value="ECO:0007669"/>
    <property type="project" value="TreeGrafter"/>
</dbReference>
<protein>
    <recommendedName>
        <fullName evidence="3">DDRGK domain-containing protein 1</fullName>
    </recommendedName>
</protein>
<dbReference type="InterPro" id="IPR019153">
    <property type="entry name" value="DDRGK_dom-contain"/>
</dbReference>
<dbReference type="InterPro" id="IPR050899">
    <property type="entry name" value="DDRGK_domain-containing"/>
</dbReference>
<evidence type="ECO:0000256" key="5">
    <source>
        <dbReference type="ARBA" id="ARBA00022786"/>
    </source>
</evidence>
<keyword evidence="5" id="KW-0833">Ubl conjugation pathway</keyword>
<evidence type="ECO:0000256" key="2">
    <source>
        <dbReference type="ARBA" id="ARBA00009829"/>
    </source>
</evidence>
<evidence type="ECO:0000256" key="7">
    <source>
        <dbReference type="ARBA" id="ARBA00022989"/>
    </source>
</evidence>
<dbReference type="PANTHER" id="PTHR48176:SF1">
    <property type="entry name" value="DDRGK DOMAIN-CONTAINING PROTEIN 1"/>
    <property type="match status" value="1"/>
</dbReference>
<accession>A0A6G0TVC5</accession>
<keyword evidence="7" id="KW-1133">Transmembrane helix</keyword>
<dbReference type="FunFam" id="1.10.10.10:FF:000143">
    <property type="entry name" value="DDRGK domain-containing protein 1"/>
    <property type="match status" value="1"/>
</dbReference>
<keyword evidence="6" id="KW-0256">Endoplasmic reticulum</keyword>
<evidence type="ECO:0000256" key="4">
    <source>
        <dbReference type="ARBA" id="ARBA00022692"/>
    </source>
</evidence>
<dbReference type="InterPro" id="IPR036390">
    <property type="entry name" value="WH_DNA-bd_sf"/>
</dbReference>